<evidence type="ECO:0000313" key="3">
    <source>
        <dbReference type="Proteomes" id="UP000053105"/>
    </source>
</evidence>
<name>A0A0M8ZZG5_9HYME</name>
<proteinExistence type="predicted"/>
<accession>A0A0M8ZZG5</accession>
<dbReference type="Proteomes" id="UP000053105">
    <property type="component" value="Unassembled WGS sequence"/>
</dbReference>
<gene>
    <name evidence="2" type="ORF">WN51_14147</name>
</gene>
<dbReference type="EMBL" id="KQ435794">
    <property type="protein sequence ID" value="KOX74067.1"/>
    <property type="molecule type" value="Genomic_DNA"/>
</dbReference>
<dbReference type="AlphaFoldDB" id="A0A0M8ZZG5"/>
<keyword evidence="3" id="KW-1185">Reference proteome</keyword>
<evidence type="ECO:0000313" key="2">
    <source>
        <dbReference type="EMBL" id="KOX74067.1"/>
    </source>
</evidence>
<feature type="region of interest" description="Disordered" evidence="1">
    <location>
        <begin position="145"/>
        <end position="166"/>
    </location>
</feature>
<protein>
    <submittedName>
        <fullName evidence="2">Uncharacterized protein</fullName>
    </submittedName>
</protein>
<evidence type="ECO:0000256" key="1">
    <source>
        <dbReference type="SAM" id="MobiDB-lite"/>
    </source>
</evidence>
<sequence length="296" mass="33235">MANFFPLKQIVQQIQEMKALLPARNGILTLGQIRNREMIIPGALQTLLNYNRAVTAGKKFRLLPYGFSSHHATWTSWALIDDKVKLTFKFNRTTDISFTQADLIIYVISQAHPFQRNTTVSLGIHTSCAKKLVHHPSVSDFLESNKAAESPGMEPERPSPLETCGGTTVRGDCLRETWVTNAVTSMQTTSKHNSLIHCIVLEPFHAAAFVMVQSAGSNQPATGDQVDESWIGPWIFAGKQVWINKRAIQTAEFVLAELANSLRYIPPSDYSIEKELRETRNRAEESPNTSRKWLRA</sequence>
<reference evidence="2 3" key="1">
    <citation type="submission" date="2015-07" db="EMBL/GenBank/DDBJ databases">
        <title>The genome of Melipona quadrifasciata.</title>
        <authorList>
            <person name="Pan H."/>
            <person name="Kapheim K."/>
        </authorList>
    </citation>
    <scope>NUCLEOTIDE SEQUENCE [LARGE SCALE GENOMIC DNA]</scope>
    <source>
        <strain evidence="2">0111107301</strain>
        <tissue evidence="2">Whole body</tissue>
    </source>
</reference>
<organism evidence="2 3">
    <name type="scientific">Melipona quadrifasciata</name>
    <dbReference type="NCBI Taxonomy" id="166423"/>
    <lineage>
        <taxon>Eukaryota</taxon>
        <taxon>Metazoa</taxon>
        <taxon>Ecdysozoa</taxon>
        <taxon>Arthropoda</taxon>
        <taxon>Hexapoda</taxon>
        <taxon>Insecta</taxon>
        <taxon>Pterygota</taxon>
        <taxon>Neoptera</taxon>
        <taxon>Endopterygota</taxon>
        <taxon>Hymenoptera</taxon>
        <taxon>Apocrita</taxon>
        <taxon>Aculeata</taxon>
        <taxon>Apoidea</taxon>
        <taxon>Anthophila</taxon>
        <taxon>Apidae</taxon>
        <taxon>Melipona</taxon>
    </lineage>
</organism>